<organism evidence="3 4">
    <name type="scientific">Streptomyces levis</name>
    <dbReference type="NCBI Taxonomy" id="285566"/>
    <lineage>
        <taxon>Bacteria</taxon>
        <taxon>Bacillati</taxon>
        <taxon>Actinomycetota</taxon>
        <taxon>Actinomycetes</taxon>
        <taxon>Kitasatosporales</taxon>
        <taxon>Streptomycetaceae</taxon>
        <taxon>Streptomyces</taxon>
    </lineage>
</organism>
<protein>
    <submittedName>
        <fullName evidence="3">Uncharacterized protein</fullName>
    </submittedName>
</protein>
<keyword evidence="4" id="KW-1185">Reference proteome</keyword>
<keyword evidence="2" id="KW-0812">Transmembrane</keyword>
<feature type="compositionally biased region" description="Pro residues" evidence="1">
    <location>
        <begin position="70"/>
        <end position="90"/>
    </location>
</feature>
<proteinExistence type="predicted"/>
<sequence>MSGRAGWGDRRRGACATGAFGAVVAGPQQLSDSGVSWDVPLGMLVGAAAGGVFGFVFPAVLSRRRRERPGGPPPPYPPGPPPPLPPGRRP</sequence>
<evidence type="ECO:0000256" key="2">
    <source>
        <dbReference type="SAM" id="Phobius"/>
    </source>
</evidence>
<dbReference type="RefSeq" id="WP_344538042.1">
    <property type="nucleotide sequence ID" value="NZ_BAAATM010000012.1"/>
</dbReference>
<evidence type="ECO:0000313" key="3">
    <source>
        <dbReference type="EMBL" id="GAA2536475.1"/>
    </source>
</evidence>
<dbReference type="EMBL" id="BAAATM010000012">
    <property type="protein sequence ID" value="GAA2536475.1"/>
    <property type="molecule type" value="Genomic_DNA"/>
</dbReference>
<name>A0ABP6B3W7_9ACTN</name>
<feature type="region of interest" description="Disordered" evidence="1">
    <location>
        <begin position="64"/>
        <end position="90"/>
    </location>
</feature>
<feature type="transmembrane region" description="Helical" evidence="2">
    <location>
        <begin position="41"/>
        <end position="61"/>
    </location>
</feature>
<reference evidence="4" key="1">
    <citation type="journal article" date="2019" name="Int. J. Syst. Evol. Microbiol.">
        <title>The Global Catalogue of Microorganisms (GCM) 10K type strain sequencing project: providing services to taxonomists for standard genome sequencing and annotation.</title>
        <authorList>
            <consortium name="The Broad Institute Genomics Platform"/>
            <consortium name="The Broad Institute Genome Sequencing Center for Infectious Disease"/>
            <person name="Wu L."/>
            <person name="Ma J."/>
        </authorList>
    </citation>
    <scope>NUCLEOTIDE SEQUENCE [LARGE SCALE GENOMIC DNA]</scope>
    <source>
        <strain evidence="4">JCM 6924</strain>
    </source>
</reference>
<evidence type="ECO:0000313" key="4">
    <source>
        <dbReference type="Proteomes" id="UP001501095"/>
    </source>
</evidence>
<dbReference type="Proteomes" id="UP001501095">
    <property type="component" value="Unassembled WGS sequence"/>
</dbReference>
<accession>A0ABP6B3W7</accession>
<keyword evidence="2" id="KW-1133">Transmembrane helix</keyword>
<keyword evidence="2" id="KW-0472">Membrane</keyword>
<comment type="caution">
    <text evidence="3">The sequence shown here is derived from an EMBL/GenBank/DDBJ whole genome shotgun (WGS) entry which is preliminary data.</text>
</comment>
<evidence type="ECO:0000256" key="1">
    <source>
        <dbReference type="SAM" id="MobiDB-lite"/>
    </source>
</evidence>
<gene>
    <name evidence="3" type="ORF">GCM10010423_36970</name>
</gene>